<protein>
    <submittedName>
        <fullName evidence="1">Uncharacterized protein</fullName>
    </submittedName>
</protein>
<reference evidence="1" key="1">
    <citation type="journal article" date="2021" name="Proc. Natl. Acad. Sci. U.S.A.">
        <title>A Catalog of Tens of Thousands of Viruses from Human Metagenomes Reveals Hidden Associations with Chronic Diseases.</title>
        <authorList>
            <person name="Tisza M.J."/>
            <person name="Buck C.B."/>
        </authorList>
    </citation>
    <scope>NUCLEOTIDE SEQUENCE</scope>
    <source>
        <strain evidence="1">CtX5W26</strain>
    </source>
</reference>
<sequence length="151" mass="17961">MKNKEKFIDKLAYFACEGNSRIALDAKGEIVVCYSIFCKDCQFYVEEGCREATRKWLEEEYVEPPTIRISKKDRAFLEYIKDGYKYIARDLNGCLCLYTTKSERNREVWFSNPGFVNLKRISVDFPMVKWEDKEPWLVEDLMNLKVVSEYE</sequence>
<accession>A0A8S5UEM2</accession>
<organism evidence="1">
    <name type="scientific">Siphoviridae sp. ctX5W26</name>
    <dbReference type="NCBI Taxonomy" id="2825540"/>
    <lineage>
        <taxon>Viruses</taxon>
        <taxon>Duplodnaviria</taxon>
        <taxon>Heunggongvirae</taxon>
        <taxon>Uroviricota</taxon>
        <taxon>Caudoviricetes</taxon>
    </lineage>
</organism>
<proteinExistence type="predicted"/>
<name>A0A8S5UEM2_9CAUD</name>
<dbReference type="EMBL" id="BK016076">
    <property type="protein sequence ID" value="DAF92912.1"/>
    <property type="molecule type" value="Genomic_DNA"/>
</dbReference>
<evidence type="ECO:0000313" key="1">
    <source>
        <dbReference type="EMBL" id="DAF92912.1"/>
    </source>
</evidence>